<dbReference type="Pfam" id="PF02545">
    <property type="entry name" value="Maf"/>
    <property type="match status" value="1"/>
</dbReference>
<evidence type="ECO:0000313" key="4">
    <source>
        <dbReference type="EMBL" id="SHI02683.1"/>
    </source>
</evidence>
<comment type="function">
    <text evidence="3">Nucleoside triphosphate pyrophosphatase that hydrolyzes dTTP and UTP. May have a dual role in cell division arrest and in preventing the incorporation of modified nucleotides into cellular nucleic acids.</text>
</comment>
<dbReference type="NCBIfam" id="NF000867">
    <property type="entry name" value="PRK00078.1"/>
    <property type="match status" value="1"/>
</dbReference>
<feature type="active site" description="Proton acceptor" evidence="3">
    <location>
        <position position="70"/>
    </location>
</feature>
<name>A0A1M5XTV6_9CLOT</name>
<keyword evidence="3" id="KW-0546">Nucleotide metabolism</keyword>
<dbReference type="AlphaFoldDB" id="A0A1M5XTV6"/>
<dbReference type="PANTHER" id="PTHR43213">
    <property type="entry name" value="BIFUNCTIONAL DTTP/UTP PYROPHOSPHATASE/METHYLTRANSFERASE PROTEIN-RELATED"/>
    <property type="match status" value="1"/>
</dbReference>
<dbReference type="EMBL" id="FQXP01000009">
    <property type="protein sequence ID" value="SHI02683.1"/>
    <property type="molecule type" value="Genomic_DNA"/>
</dbReference>
<dbReference type="GO" id="GO:0036218">
    <property type="term" value="F:dTTP diphosphatase activity"/>
    <property type="evidence" value="ECO:0007669"/>
    <property type="project" value="RHEA"/>
</dbReference>
<keyword evidence="2 3" id="KW-0378">Hydrolase</keyword>
<dbReference type="PANTHER" id="PTHR43213:SF5">
    <property type="entry name" value="BIFUNCTIONAL DTTP_UTP PYROPHOSPHATASE_METHYLTRANSFERASE PROTEIN-RELATED"/>
    <property type="match status" value="1"/>
</dbReference>
<gene>
    <name evidence="4" type="ORF">SAMN02745196_02435</name>
</gene>
<dbReference type="InterPro" id="IPR003697">
    <property type="entry name" value="Maf-like"/>
</dbReference>
<sequence length="190" mass="21225">MNIILASASIRRQELLKRLVSDFEIIVSDFDEDTIKFYGSCSEYVMNLSKGKALDVVKKAEKDSIIIGCDTIVSIDNRVLGKPKDKEEAINMMESLSGRKHEVYSGITIINTMTKEVVSDFSCTSVEFSELSKEEILRYVESDEPYDKAGAYGIQGKAGVFVKEIHGCYYNVVGLPLNKLRGMLKKMGVN</sequence>
<dbReference type="Gene3D" id="3.90.950.10">
    <property type="match status" value="1"/>
</dbReference>
<dbReference type="GO" id="GO:0009117">
    <property type="term" value="P:nucleotide metabolic process"/>
    <property type="evidence" value="ECO:0007669"/>
    <property type="project" value="UniProtKB-KW"/>
</dbReference>
<dbReference type="PIRSF" id="PIRSF006305">
    <property type="entry name" value="Maf"/>
    <property type="match status" value="1"/>
</dbReference>
<dbReference type="Proteomes" id="UP000184526">
    <property type="component" value="Unassembled WGS sequence"/>
</dbReference>
<dbReference type="STRING" id="1121306.SAMN02745196_02435"/>
<reference evidence="4 5" key="1">
    <citation type="submission" date="2016-11" db="EMBL/GenBank/DDBJ databases">
        <authorList>
            <person name="Jaros S."/>
            <person name="Januszkiewicz K."/>
            <person name="Wedrychowicz H."/>
        </authorList>
    </citation>
    <scope>NUCLEOTIDE SEQUENCE [LARGE SCALE GENOMIC DNA]</scope>
    <source>
        <strain evidence="4 5">DSM 3089</strain>
    </source>
</reference>
<dbReference type="RefSeq" id="WP_072832283.1">
    <property type="nucleotide sequence ID" value="NZ_FQXP01000009.1"/>
</dbReference>
<comment type="catalytic activity">
    <reaction evidence="3">
        <text>dTTP + H2O = dTMP + diphosphate + H(+)</text>
        <dbReference type="Rhea" id="RHEA:28534"/>
        <dbReference type="ChEBI" id="CHEBI:15377"/>
        <dbReference type="ChEBI" id="CHEBI:15378"/>
        <dbReference type="ChEBI" id="CHEBI:33019"/>
        <dbReference type="ChEBI" id="CHEBI:37568"/>
        <dbReference type="ChEBI" id="CHEBI:63528"/>
        <dbReference type="EC" id="3.6.1.9"/>
    </reaction>
</comment>
<dbReference type="EC" id="3.6.1.9" evidence="3"/>
<dbReference type="InterPro" id="IPR029001">
    <property type="entry name" value="ITPase-like_fam"/>
</dbReference>
<dbReference type="NCBIfam" id="TIGR00172">
    <property type="entry name" value="maf"/>
    <property type="match status" value="1"/>
</dbReference>
<dbReference type="OrthoDB" id="9807767at2"/>
<feature type="site" description="Important for substrate specificity" evidence="3">
    <location>
        <position position="155"/>
    </location>
</feature>
<comment type="cofactor">
    <cofactor evidence="1 3">
        <name>a divalent metal cation</name>
        <dbReference type="ChEBI" id="CHEBI:60240"/>
    </cofactor>
</comment>
<keyword evidence="3" id="KW-0963">Cytoplasm</keyword>
<dbReference type="GO" id="GO:0036221">
    <property type="term" value="F:UTP diphosphatase activity"/>
    <property type="evidence" value="ECO:0007669"/>
    <property type="project" value="RHEA"/>
</dbReference>
<feature type="site" description="Important for substrate specificity" evidence="3">
    <location>
        <position position="11"/>
    </location>
</feature>
<evidence type="ECO:0000256" key="3">
    <source>
        <dbReference type="HAMAP-Rule" id="MF_00528"/>
    </source>
</evidence>
<dbReference type="CDD" id="cd00555">
    <property type="entry name" value="Maf"/>
    <property type="match status" value="1"/>
</dbReference>
<dbReference type="SUPFAM" id="SSF52972">
    <property type="entry name" value="ITPase-like"/>
    <property type="match status" value="1"/>
</dbReference>
<accession>A0A1M5XTV6</accession>
<organism evidence="4 5">
    <name type="scientific">Clostridium collagenovorans DSM 3089</name>
    <dbReference type="NCBI Taxonomy" id="1121306"/>
    <lineage>
        <taxon>Bacteria</taxon>
        <taxon>Bacillati</taxon>
        <taxon>Bacillota</taxon>
        <taxon>Clostridia</taxon>
        <taxon>Eubacteriales</taxon>
        <taxon>Clostridiaceae</taxon>
        <taxon>Clostridium</taxon>
    </lineage>
</organism>
<feature type="site" description="Important for substrate specificity" evidence="3">
    <location>
        <position position="71"/>
    </location>
</feature>
<comment type="subcellular location">
    <subcellularLocation>
        <location evidence="3">Cytoplasm</location>
    </subcellularLocation>
</comment>
<dbReference type="HAMAP" id="MF_00528">
    <property type="entry name" value="Maf"/>
    <property type="match status" value="1"/>
</dbReference>
<protein>
    <recommendedName>
        <fullName evidence="3">dTTP/UTP pyrophosphatase</fullName>
        <shortName evidence="3">dTTPase/UTPase</shortName>
        <ecNumber evidence="3">3.6.1.9</ecNumber>
    </recommendedName>
    <alternativeName>
        <fullName evidence="3">Nucleoside triphosphate pyrophosphatase</fullName>
    </alternativeName>
    <alternativeName>
        <fullName evidence="3">Nucleotide pyrophosphatase</fullName>
        <shortName evidence="3">Nucleotide PPase</shortName>
    </alternativeName>
</protein>
<evidence type="ECO:0000313" key="5">
    <source>
        <dbReference type="Proteomes" id="UP000184526"/>
    </source>
</evidence>
<evidence type="ECO:0000256" key="1">
    <source>
        <dbReference type="ARBA" id="ARBA00001968"/>
    </source>
</evidence>
<comment type="caution">
    <text evidence="3">Lacks conserved residue(s) required for the propagation of feature annotation.</text>
</comment>
<keyword evidence="5" id="KW-1185">Reference proteome</keyword>
<evidence type="ECO:0000256" key="2">
    <source>
        <dbReference type="ARBA" id="ARBA00022801"/>
    </source>
</evidence>
<comment type="similarity">
    <text evidence="3">Belongs to the Maf family. YhdE subfamily.</text>
</comment>
<dbReference type="GO" id="GO:0005737">
    <property type="term" value="C:cytoplasm"/>
    <property type="evidence" value="ECO:0007669"/>
    <property type="project" value="UniProtKB-SubCell"/>
</dbReference>
<proteinExistence type="inferred from homology"/>
<comment type="catalytic activity">
    <reaction evidence="3">
        <text>UTP + H2O = UMP + diphosphate + H(+)</text>
        <dbReference type="Rhea" id="RHEA:29395"/>
        <dbReference type="ChEBI" id="CHEBI:15377"/>
        <dbReference type="ChEBI" id="CHEBI:15378"/>
        <dbReference type="ChEBI" id="CHEBI:33019"/>
        <dbReference type="ChEBI" id="CHEBI:46398"/>
        <dbReference type="ChEBI" id="CHEBI:57865"/>
        <dbReference type="EC" id="3.6.1.9"/>
    </reaction>
</comment>